<accession>A0A0P6XAU7</accession>
<protein>
    <submittedName>
        <fullName evidence="2">Uncharacterized protein</fullName>
    </submittedName>
</protein>
<dbReference type="EMBL" id="LGCL01000024">
    <property type="protein sequence ID" value="KPL76880.1"/>
    <property type="molecule type" value="Genomic_DNA"/>
</dbReference>
<keyword evidence="1" id="KW-1133">Transmembrane helix</keyword>
<dbReference type="AlphaFoldDB" id="A0A0P6XAU7"/>
<name>A0A0P6XAU7_9CHLR</name>
<reference evidence="2 3" key="1">
    <citation type="submission" date="2015-07" db="EMBL/GenBank/DDBJ databases">
        <title>Genome sequence of Ornatilinea apprima DSM 23815.</title>
        <authorList>
            <person name="Hemp J."/>
            <person name="Ward L.M."/>
            <person name="Pace L.A."/>
            <person name="Fischer W.W."/>
        </authorList>
    </citation>
    <scope>NUCLEOTIDE SEQUENCE [LARGE SCALE GENOMIC DNA]</scope>
    <source>
        <strain evidence="2 3">P3M-1</strain>
    </source>
</reference>
<feature type="transmembrane region" description="Helical" evidence="1">
    <location>
        <begin position="76"/>
        <end position="95"/>
    </location>
</feature>
<evidence type="ECO:0000313" key="3">
    <source>
        <dbReference type="Proteomes" id="UP000050417"/>
    </source>
</evidence>
<keyword evidence="1" id="KW-0472">Membrane</keyword>
<keyword evidence="1" id="KW-0812">Transmembrane</keyword>
<dbReference type="STRING" id="1134406.ADN00_09770"/>
<dbReference type="Proteomes" id="UP000050417">
    <property type="component" value="Unassembled WGS sequence"/>
</dbReference>
<sequence length="101" mass="10872">MNDVLVVVLGLVIAMGGLIAVATLLEKRSKKSGPNKLTLPEAGPTAKKYVWITRALVTLLVLSIVGVFVFRSIELAWFAGACMLIYLIAGTIARFTRLIGK</sequence>
<gene>
    <name evidence="2" type="ORF">ADN00_09770</name>
</gene>
<feature type="transmembrane region" description="Helical" evidence="1">
    <location>
        <begin position="49"/>
        <end position="70"/>
    </location>
</feature>
<keyword evidence="3" id="KW-1185">Reference proteome</keyword>
<evidence type="ECO:0000256" key="1">
    <source>
        <dbReference type="SAM" id="Phobius"/>
    </source>
</evidence>
<organism evidence="2 3">
    <name type="scientific">Ornatilinea apprima</name>
    <dbReference type="NCBI Taxonomy" id="1134406"/>
    <lineage>
        <taxon>Bacteria</taxon>
        <taxon>Bacillati</taxon>
        <taxon>Chloroflexota</taxon>
        <taxon>Anaerolineae</taxon>
        <taxon>Anaerolineales</taxon>
        <taxon>Anaerolineaceae</taxon>
        <taxon>Ornatilinea</taxon>
    </lineage>
</organism>
<dbReference type="RefSeq" id="WP_075062815.1">
    <property type="nucleotide sequence ID" value="NZ_LGCL01000024.1"/>
</dbReference>
<evidence type="ECO:0000313" key="2">
    <source>
        <dbReference type="EMBL" id="KPL76880.1"/>
    </source>
</evidence>
<proteinExistence type="predicted"/>
<feature type="transmembrane region" description="Helical" evidence="1">
    <location>
        <begin position="6"/>
        <end position="25"/>
    </location>
</feature>
<comment type="caution">
    <text evidence="2">The sequence shown here is derived from an EMBL/GenBank/DDBJ whole genome shotgun (WGS) entry which is preliminary data.</text>
</comment>